<dbReference type="GO" id="GO:0005737">
    <property type="term" value="C:cytoplasm"/>
    <property type="evidence" value="ECO:0007669"/>
    <property type="project" value="TreeGrafter"/>
</dbReference>
<dbReference type="EMBL" id="RXGB01015381">
    <property type="protein sequence ID" value="TMW82913.1"/>
    <property type="molecule type" value="Genomic_DNA"/>
</dbReference>
<keyword evidence="1" id="KW-0378">Hydrolase</keyword>
<dbReference type="GO" id="GO:0003723">
    <property type="term" value="F:RNA binding"/>
    <property type="evidence" value="ECO:0007669"/>
    <property type="project" value="TreeGrafter"/>
</dbReference>
<proteinExistence type="predicted"/>
<sequence>ILSNHCKLKLCIPTGNIFEGMTTKKCLKKFHLESLGKLGDSFLKCNMSIQLFKTYESQHEGLLRIKKVKS</sequence>
<dbReference type="Gene3D" id="1.10.1520.10">
    <property type="entry name" value="Ribonuclease III domain"/>
    <property type="match status" value="1"/>
</dbReference>
<accession>A0A6N2ASS5</accession>
<comment type="caution">
    <text evidence="2">The sequence shown here is derived from an EMBL/GenBank/DDBJ whole genome shotgun (WGS) entry which is preliminary data.</text>
</comment>
<dbReference type="InterPro" id="IPR036389">
    <property type="entry name" value="RNase_III_sf"/>
</dbReference>
<dbReference type="PANTHER" id="PTHR14950:SF70">
    <property type="entry name" value="ENDORIBONUCLEASE DICER HOMOLOG 2"/>
    <property type="match status" value="1"/>
</dbReference>
<dbReference type="GO" id="GO:0004525">
    <property type="term" value="F:ribonuclease III activity"/>
    <property type="evidence" value="ECO:0007669"/>
    <property type="project" value="InterPro"/>
</dbReference>
<evidence type="ECO:0000256" key="1">
    <source>
        <dbReference type="ARBA" id="ARBA00022801"/>
    </source>
</evidence>
<organism evidence="2">
    <name type="scientific">Solanum chilense</name>
    <name type="common">Tomato</name>
    <name type="synonym">Lycopersicon chilense</name>
    <dbReference type="NCBI Taxonomy" id="4083"/>
    <lineage>
        <taxon>Eukaryota</taxon>
        <taxon>Viridiplantae</taxon>
        <taxon>Streptophyta</taxon>
        <taxon>Embryophyta</taxon>
        <taxon>Tracheophyta</taxon>
        <taxon>Spermatophyta</taxon>
        <taxon>Magnoliopsida</taxon>
        <taxon>eudicotyledons</taxon>
        <taxon>Gunneridae</taxon>
        <taxon>Pentapetalae</taxon>
        <taxon>asterids</taxon>
        <taxon>lamiids</taxon>
        <taxon>Solanales</taxon>
        <taxon>Solanaceae</taxon>
        <taxon>Solanoideae</taxon>
        <taxon>Solaneae</taxon>
        <taxon>Solanum</taxon>
        <taxon>Solanum subgen. Lycopersicon</taxon>
    </lineage>
</organism>
<reference evidence="2" key="1">
    <citation type="submission" date="2019-05" db="EMBL/GenBank/DDBJ databases">
        <title>The de novo reference genome and transcriptome assemblies of the wild tomato species Solanum chilense.</title>
        <authorList>
            <person name="Stam R."/>
            <person name="Nosenko T."/>
            <person name="Hoerger A.C."/>
            <person name="Stephan W."/>
            <person name="Seidel M.A."/>
            <person name="Kuhn J.M.M."/>
            <person name="Haberer G."/>
            <person name="Tellier A."/>
        </authorList>
    </citation>
    <scope>NUCLEOTIDE SEQUENCE</scope>
    <source>
        <tissue evidence="2">Mature leaves</tissue>
    </source>
</reference>
<name>A0A6N2ASS5_SOLCI</name>
<dbReference type="AlphaFoldDB" id="A0A6N2ASS5"/>
<dbReference type="SUPFAM" id="SSF69065">
    <property type="entry name" value="RNase III domain-like"/>
    <property type="match status" value="1"/>
</dbReference>
<dbReference type="GO" id="GO:0005634">
    <property type="term" value="C:nucleus"/>
    <property type="evidence" value="ECO:0007669"/>
    <property type="project" value="TreeGrafter"/>
</dbReference>
<evidence type="ECO:0008006" key="3">
    <source>
        <dbReference type="Google" id="ProtNLM"/>
    </source>
</evidence>
<feature type="non-terminal residue" evidence="2">
    <location>
        <position position="1"/>
    </location>
</feature>
<protein>
    <recommendedName>
        <fullName evidence="3">RNase III domain-containing protein</fullName>
    </recommendedName>
</protein>
<evidence type="ECO:0000313" key="2">
    <source>
        <dbReference type="EMBL" id="TMW82913.1"/>
    </source>
</evidence>
<dbReference type="GO" id="GO:0030422">
    <property type="term" value="P:siRNA processing"/>
    <property type="evidence" value="ECO:0007669"/>
    <property type="project" value="TreeGrafter"/>
</dbReference>
<feature type="non-terminal residue" evidence="2">
    <location>
        <position position="70"/>
    </location>
</feature>
<gene>
    <name evidence="2" type="ORF">EJD97_003910</name>
</gene>
<dbReference type="PANTHER" id="PTHR14950">
    <property type="entry name" value="DICER-RELATED"/>
    <property type="match status" value="1"/>
</dbReference>